<protein>
    <submittedName>
        <fullName evidence="2">Uncharacterized protein</fullName>
    </submittedName>
</protein>
<sequence length="186" mass="21697">MKALLKILVSKNVVVLMILLGMLCFGYYFYNYKTRAKKMIINVSSEYSGYIVIFFDQNKDNVKSKFRFPTHYVDIPKNGIIRTHLKASQTFDCDIKINGKEVRNYSLHLNDGTVKDKHTFGIYIDEYVAGEGKGNVESNFKEKYSVILLGKRSDVDSIRYPDPSMIERMYKYNVSGEIKNWIKKKR</sequence>
<evidence type="ECO:0000256" key="1">
    <source>
        <dbReference type="SAM" id="Phobius"/>
    </source>
</evidence>
<keyword evidence="1" id="KW-1133">Transmembrane helix</keyword>
<organism evidence="2 3">
    <name type="scientific">Elizabethkingia argenteiflava</name>
    <dbReference type="NCBI Taxonomy" id="2681556"/>
    <lineage>
        <taxon>Bacteria</taxon>
        <taxon>Pseudomonadati</taxon>
        <taxon>Bacteroidota</taxon>
        <taxon>Flavobacteriia</taxon>
        <taxon>Flavobacteriales</taxon>
        <taxon>Weeksellaceae</taxon>
        <taxon>Elizabethkingia</taxon>
    </lineage>
</organism>
<comment type="caution">
    <text evidence="2">The sequence shown here is derived from an EMBL/GenBank/DDBJ whole genome shotgun (WGS) entry which is preliminary data.</text>
</comment>
<accession>A0A845PUB3</accession>
<keyword evidence="3" id="KW-1185">Reference proteome</keyword>
<name>A0A845PUB3_9FLAO</name>
<keyword evidence="1" id="KW-0472">Membrane</keyword>
<dbReference type="AlphaFoldDB" id="A0A845PUB3"/>
<evidence type="ECO:0000313" key="2">
    <source>
        <dbReference type="EMBL" id="NAW50673.1"/>
    </source>
</evidence>
<keyword evidence="1" id="KW-0812">Transmembrane</keyword>
<proteinExistence type="predicted"/>
<gene>
    <name evidence="2" type="ORF">GNY06_04495</name>
</gene>
<dbReference type="RefSeq" id="WP_166518998.1">
    <property type="nucleotide sequence ID" value="NZ_JAAABJ010000385.1"/>
</dbReference>
<dbReference type="EMBL" id="JAAABJ010000385">
    <property type="protein sequence ID" value="NAW50673.1"/>
    <property type="molecule type" value="Genomic_DNA"/>
</dbReference>
<reference evidence="2 3" key="1">
    <citation type="submission" date="2019-11" db="EMBL/GenBank/DDBJ databases">
        <title>Characterization of Elizabethkingia argenteiflava sp. nov., isolated from inner surface of Soybean Pods.</title>
        <authorList>
            <person name="Mo S."/>
        </authorList>
    </citation>
    <scope>NUCLEOTIDE SEQUENCE [LARGE SCALE GENOMIC DNA]</scope>
    <source>
        <strain evidence="2 3">YB22</strain>
    </source>
</reference>
<feature type="transmembrane region" description="Helical" evidence="1">
    <location>
        <begin position="12"/>
        <end position="30"/>
    </location>
</feature>
<dbReference type="Proteomes" id="UP000553459">
    <property type="component" value="Unassembled WGS sequence"/>
</dbReference>
<evidence type="ECO:0000313" key="3">
    <source>
        <dbReference type="Proteomes" id="UP000553459"/>
    </source>
</evidence>